<proteinExistence type="inferred from homology"/>
<evidence type="ECO:0000256" key="1">
    <source>
        <dbReference type="ARBA" id="ARBA00004123"/>
    </source>
</evidence>
<keyword evidence="4" id="KW-0240">DNA-directed RNA polymerase</keyword>
<evidence type="ECO:0000256" key="6">
    <source>
        <dbReference type="ARBA" id="ARBA00023242"/>
    </source>
</evidence>
<evidence type="ECO:0000256" key="8">
    <source>
        <dbReference type="SAM" id="Phobius"/>
    </source>
</evidence>
<evidence type="ECO:0000256" key="7">
    <source>
        <dbReference type="ARBA" id="ARBA00073912"/>
    </source>
</evidence>
<keyword evidence="8" id="KW-1133">Transmembrane helix</keyword>
<organism evidence="11 12">
    <name type="scientific">Cephus cinctus</name>
    <name type="common">Wheat stem sawfly</name>
    <dbReference type="NCBI Taxonomy" id="211228"/>
    <lineage>
        <taxon>Eukaryota</taxon>
        <taxon>Metazoa</taxon>
        <taxon>Ecdysozoa</taxon>
        <taxon>Arthropoda</taxon>
        <taxon>Hexapoda</taxon>
        <taxon>Insecta</taxon>
        <taxon>Pterygota</taxon>
        <taxon>Neoptera</taxon>
        <taxon>Endopterygota</taxon>
        <taxon>Hymenoptera</taxon>
        <taxon>Cephoidea</taxon>
        <taxon>Cephidae</taxon>
        <taxon>Cephus</taxon>
    </lineage>
</organism>
<dbReference type="FunFam" id="2.40.50.140:FF:000043">
    <property type="entry name" value="DNA-directed RNA polymerase II subunit RPB7"/>
    <property type="match status" value="1"/>
</dbReference>
<sequence length="527" mass="59942">MDTVMMNFYFFLKMFGLIIVKFNSSGSLVLSRVSVLWSFLLIILNFAHLCTLPDYVTHLTNLTMSEKRYLSISAINRSVAMKCVQPFSCVIAALVARINTITISPLRVEKIANNLNMVDRILNNKSVGKTTFLVCCGITFFWCLIVCISNIIIMETIEINNSLKLLWEFWELLTVTAAENKFIAFIIRLTNQFGIINEKLEEMCDTKKFSHATHSCMERKRKMYEKLDEDEDESKMSLKEKIEHCRIAHSIDRDIFRNINDNYQYFLLISISSNFTSCLSNLYLTIHDGQQSFSNKQNYSTVEIWQSQTVKIITSIFYIIKIVIIVWLSSLATNEGKRSASLTTRLMSRSNEIAVKEQISLEHEILLHPRYFGPQLLDTVKQKLYTEVEGTCTGKYGFVIAVTTIDNIGAGIIQPGQGFVVYPVKYKAIVFRPFKGEVLDAIVTQVNKVGMFAEIGPLSCFISHHSIPSDMQFCPNVNPPCYKSKEEDVVIQADDEIRLKIVGTRVDATGIFAIGTLMDDYLGLVCN</sequence>
<keyword evidence="11" id="KW-1185">Reference proteome</keyword>
<evidence type="ECO:0000259" key="10">
    <source>
        <dbReference type="Pfam" id="PF03876"/>
    </source>
</evidence>
<reference evidence="12" key="1">
    <citation type="submission" date="2025-08" db="UniProtKB">
        <authorList>
            <consortium name="RefSeq"/>
        </authorList>
    </citation>
    <scope>IDENTIFICATION</scope>
</reference>
<dbReference type="RefSeq" id="XP_024942700.1">
    <property type="nucleotide sequence ID" value="XM_025086932.1"/>
</dbReference>
<dbReference type="GO" id="GO:0000932">
    <property type="term" value="C:P-body"/>
    <property type="evidence" value="ECO:0007669"/>
    <property type="project" value="TreeGrafter"/>
</dbReference>
<dbReference type="InterPro" id="IPR003029">
    <property type="entry name" value="S1_domain"/>
</dbReference>
<feature type="transmembrane region" description="Helical" evidence="8">
    <location>
        <begin position="35"/>
        <end position="56"/>
    </location>
</feature>
<evidence type="ECO:0000259" key="9">
    <source>
        <dbReference type="Pfam" id="PF00575"/>
    </source>
</evidence>
<dbReference type="SUPFAM" id="SSF50249">
    <property type="entry name" value="Nucleic acid-binding proteins"/>
    <property type="match status" value="1"/>
</dbReference>
<dbReference type="GO" id="GO:0045948">
    <property type="term" value="P:positive regulation of translational initiation"/>
    <property type="evidence" value="ECO:0007669"/>
    <property type="project" value="TreeGrafter"/>
</dbReference>
<dbReference type="SUPFAM" id="SSF88798">
    <property type="entry name" value="N-terminal, heterodimerisation domain of RBP7 (RpoE)"/>
    <property type="match status" value="1"/>
</dbReference>
<evidence type="ECO:0000256" key="3">
    <source>
        <dbReference type="ARBA" id="ARBA00015928"/>
    </source>
</evidence>
<evidence type="ECO:0000256" key="5">
    <source>
        <dbReference type="ARBA" id="ARBA00023163"/>
    </source>
</evidence>
<dbReference type="GO" id="GO:0006367">
    <property type="term" value="P:transcription initiation at RNA polymerase II promoter"/>
    <property type="evidence" value="ECO:0007669"/>
    <property type="project" value="TreeGrafter"/>
</dbReference>
<dbReference type="FunFam" id="3.30.1490.120:FF:000001">
    <property type="entry name" value="DNA-directed RNA polymerase II subunit RPB7"/>
    <property type="match status" value="1"/>
</dbReference>
<evidence type="ECO:0000313" key="12">
    <source>
        <dbReference type="RefSeq" id="XP_024942700.1"/>
    </source>
</evidence>
<name>A0AAJ7RKP9_CEPCN</name>
<feature type="domain" description="S1 motif" evidence="9">
    <location>
        <begin position="433"/>
        <end position="511"/>
    </location>
</feature>
<comment type="subcellular location">
    <subcellularLocation>
        <location evidence="1">Nucleus</location>
    </subcellularLocation>
</comment>
<dbReference type="Pfam" id="PF03876">
    <property type="entry name" value="SHS2_Rpb7-N"/>
    <property type="match status" value="1"/>
</dbReference>
<dbReference type="GO" id="GO:0003727">
    <property type="term" value="F:single-stranded RNA binding"/>
    <property type="evidence" value="ECO:0007669"/>
    <property type="project" value="TreeGrafter"/>
</dbReference>
<dbReference type="GeneID" id="107269624"/>
<dbReference type="AlphaFoldDB" id="A0AAJ7RKP9"/>
<dbReference type="Gene3D" id="2.40.50.140">
    <property type="entry name" value="Nucleic acid-binding proteins"/>
    <property type="match status" value="1"/>
</dbReference>
<feature type="domain" description="RNA polymerase Rpb7-like N-terminal" evidence="10">
    <location>
        <begin position="364"/>
        <end position="418"/>
    </location>
</feature>
<dbReference type="GO" id="GO:0060213">
    <property type="term" value="P:positive regulation of nuclear-transcribed mRNA poly(A) tail shortening"/>
    <property type="evidence" value="ECO:0007669"/>
    <property type="project" value="TreeGrafter"/>
</dbReference>
<dbReference type="Pfam" id="PF00575">
    <property type="entry name" value="S1"/>
    <property type="match status" value="1"/>
</dbReference>
<keyword evidence="8" id="KW-0472">Membrane</keyword>
<dbReference type="Proteomes" id="UP000694920">
    <property type="component" value="Unplaced"/>
</dbReference>
<feature type="transmembrane region" description="Helical" evidence="8">
    <location>
        <begin position="131"/>
        <end position="153"/>
    </location>
</feature>
<evidence type="ECO:0000256" key="4">
    <source>
        <dbReference type="ARBA" id="ARBA00022478"/>
    </source>
</evidence>
<accession>A0AAJ7RKP9</accession>
<dbReference type="InterPro" id="IPR005576">
    <property type="entry name" value="Rpb7-like_N"/>
</dbReference>
<comment type="similarity">
    <text evidence="2">Belongs to the eukaryotic RPB7/RPC8 RNA polymerase subunit family.</text>
</comment>
<dbReference type="CDD" id="cd04329">
    <property type="entry name" value="RNAP_II_Rpb7_N"/>
    <property type="match status" value="1"/>
</dbReference>
<keyword evidence="5" id="KW-0804">Transcription</keyword>
<dbReference type="GO" id="GO:0031369">
    <property type="term" value="F:translation initiation factor binding"/>
    <property type="evidence" value="ECO:0007669"/>
    <property type="project" value="TreeGrafter"/>
</dbReference>
<dbReference type="GO" id="GO:0005665">
    <property type="term" value="C:RNA polymerase II, core complex"/>
    <property type="evidence" value="ECO:0007669"/>
    <property type="project" value="TreeGrafter"/>
</dbReference>
<dbReference type="InterPro" id="IPR012340">
    <property type="entry name" value="NA-bd_OB-fold"/>
</dbReference>
<dbReference type="PANTHER" id="PTHR12709">
    <property type="entry name" value="DNA-DIRECTED RNA POLYMERASE II, III"/>
    <property type="match status" value="1"/>
</dbReference>
<protein>
    <recommendedName>
        <fullName evidence="3">DNA-directed RNA polymerase II subunit RPB7</fullName>
    </recommendedName>
    <alternativeName>
        <fullName evidence="7">DNA-directed RNA polymerase II subunit rpb7</fullName>
    </alternativeName>
</protein>
<keyword evidence="6" id="KW-0539">Nucleus</keyword>
<gene>
    <name evidence="12" type="primary">LOC107269624</name>
</gene>
<keyword evidence="8" id="KW-0812">Transmembrane</keyword>
<feature type="transmembrane region" description="Helical" evidence="8">
    <location>
        <begin position="6"/>
        <end position="23"/>
    </location>
</feature>
<evidence type="ECO:0000313" key="11">
    <source>
        <dbReference type="Proteomes" id="UP000694920"/>
    </source>
</evidence>
<dbReference type="InterPro" id="IPR036898">
    <property type="entry name" value="RNA_pol_Rpb7-like_N_sf"/>
</dbReference>
<dbReference type="Gene3D" id="3.30.1490.120">
    <property type="entry name" value="RNA polymerase Rpb7-like, N-terminal domain"/>
    <property type="match status" value="1"/>
</dbReference>
<dbReference type="CDD" id="cd04462">
    <property type="entry name" value="S1_RNAPII_Rpb7"/>
    <property type="match status" value="1"/>
</dbReference>
<dbReference type="PANTHER" id="PTHR12709:SF4">
    <property type="entry name" value="DNA-DIRECTED RNA POLYMERASE II SUBUNIT RPB7"/>
    <property type="match status" value="1"/>
</dbReference>
<dbReference type="InterPro" id="IPR045113">
    <property type="entry name" value="Rpb7-like"/>
</dbReference>
<evidence type="ECO:0000256" key="2">
    <source>
        <dbReference type="ARBA" id="ARBA00009307"/>
    </source>
</evidence>
<dbReference type="GO" id="GO:0003697">
    <property type="term" value="F:single-stranded DNA binding"/>
    <property type="evidence" value="ECO:0007669"/>
    <property type="project" value="TreeGrafter"/>
</dbReference>